<dbReference type="InterPro" id="IPR050793">
    <property type="entry name" value="CMP-NeuNAc_synthase"/>
</dbReference>
<dbReference type="EC" id="2.7.7.43" evidence="1"/>
<organism evidence="1">
    <name type="scientific">uncultured Flavobacteriia bacterium</name>
    <dbReference type="NCBI Taxonomy" id="212695"/>
    <lineage>
        <taxon>Bacteria</taxon>
        <taxon>Pseudomonadati</taxon>
        <taxon>Bacteroidota</taxon>
        <taxon>Flavobacteriia</taxon>
        <taxon>environmental samples</taxon>
    </lineage>
</organism>
<sequence length="239" mass="27584">MDNLVNKRIAVIPARGGSKRIPKKNILNFFGKPMIAWTIESALKTKMFDTVLVSTDNEEIAEISKSYGAEVPFLRNRHSDDYTPVSEATLTALEQLNSYNGKTYEIIVQLMPNCPLRSAQNVIDQLKFFDELDREISVLSGFHYGMFNPWWAHQKNKNNKYKKLFDKFSTEIRSQDLEPLICPSGATWISTINSLRKFNSFYSENYTFYKLNWQEAVDIDDESDLLLAKAAYLILNEKI</sequence>
<reference evidence="1" key="2">
    <citation type="submission" date="2012-02" db="EMBL/GenBank/DDBJ databases">
        <authorList>
            <person name="Genoscope - CEA"/>
        </authorList>
    </citation>
    <scope>NUCLEOTIDE SEQUENCE</scope>
</reference>
<keyword evidence="1" id="KW-0808">Transferase</keyword>
<evidence type="ECO:0000313" key="1">
    <source>
        <dbReference type="EMBL" id="CCF99490.1"/>
    </source>
</evidence>
<protein>
    <submittedName>
        <fullName evidence="1">N-acylneuraminate cytidylyltransferase</fullName>
        <ecNumber evidence="1">2.7.7.43</ecNumber>
    </submittedName>
</protein>
<dbReference type="PANTHER" id="PTHR21485:SF6">
    <property type="entry name" value="N-ACYLNEURAMINATE CYTIDYLYLTRANSFERASE-RELATED"/>
    <property type="match status" value="1"/>
</dbReference>
<dbReference type="AlphaFoldDB" id="H6REM9"/>
<name>H6REM9_9BACT</name>
<dbReference type="InterPro" id="IPR029044">
    <property type="entry name" value="Nucleotide-diphossugar_trans"/>
</dbReference>
<gene>
    <name evidence="1" type="primary">neuA</name>
    <name evidence="1" type="ORF">VIS_S18BIA10008</name>
</gene>
<dbReference type="InterPro" id="IPR003329">
    <property type="entry name" value="Cytidylyl_trans"/>
</dbReference>
<dbReference type="EMBL" id="FO117581">
    <property type="protein sequence ID" value="CCF99490.1"/>
    <property type="molecule type" value="Genomic_DNA"/>
</dbReference>
<reference evidence="1" key="1">
    <citation type="journal article" date="2012" name="Environ. Microbiol.">
        <title>Genomic content of uncultured Bacteroidetes from contrasting oceanic provinces in the North Atlantic Ocean.</title>
        <authorList>
            <person name="Gomez-Pereira P.R."/>
            <person name="Schuler M."/>
            <person name="Fuchs B.M."/>
            <person name="Bennke C."/>
            <person name="Teeling H."/>
            <person name="Waldmann J."/>
            <person name="Richter M."/>
            <person name="Barbe V."/>
            <person name="Bataille E."/>
            <person name="Glockner F.O."/>
            <person name="Amann R."/>
        </authorList>
    </citation>
    <scope>NUCLEOTIDE SEQUENCE</scope>
</reference>
<accession>H6REM9</accession>
<dbReference type="CDD" id="cd02513">
    <property type="entry name" value="CMP-NeuAc_Synthase"/>
    <property type="match status" value="1"/>
</dbReference>
<dbReference type="Pfam" id="PF02348">
    <property type="entry name" value="CTP_transf_3"/>
    <property type="match status" value="1"/>
</dbReference>
<proteinExistence type="predicted"/>
<dbReference type="GO" id="GO:0008781">
    <property type="term" value="F:N-acylneuraminate cytidylyltransferase activity"/>
    <property type="evidence" value="ECO:0007669"/>
    <property type="project" value="UniProtKB-EC"/>
</dbReference>
<dbReference type="Gene3D" id="3.90.550.10">
    <property type="entry name" value="Spore Coat Polysaccharide Biosynthesis Protein SpsA, Chain A"/>
    <property type="match status" value="1"/>
</dbReference>
<dbReference type="SUPFAM" id="SSF53448">
    <property type="entry name" value="Nucleotide-diphospho-sugar transferases"/>
    <property type="match status" value="1"/>
</dbReference>
<keyword evidence="1" id="KW-0548">Nucleotidyltransferase</keyword>
<dbReference type="PANTHER" id="PTHR21485">
    <property type="entry name" value="HAD SUPERFAMILY MEMBERS CMAS AND KDSC"/>
    <property type="match status" value="1"/>
</dbReference>